<dbReference type="GO" id="GO:0003677">
    <property type="term" value="F:DNA binding"/>
    <property type="evidence" value="ECO:0007669"/>
    <property type="project" value="UniProtKB-KW"/>
</dbReference>
<dbReference type="Pfam" id="PF03110">
    <property type="entry name" value="SBP"/>
    <property type="match status" value="1"/>
</dbReference>
<sequence>MAPIAPAFSRLPPTVVRADEAVTVGAGATGGSGVLRGGHKVCEAYCKTPIVTFAGQQQRFCQQCSSYIQSIMRMHLN</sequence>
<evidence type="ECO:0000256" key="5">
    <source>
        <dbReference type="ARBA" id="ARBA00023242"/>
    </source>
</evidence>
<accession>A0A6G1FAQ1</accession>
<evidence type="ECO:0000256" key="6">
    <source>
        <dbReference type="PROSITE-ProRule" id="PRU00470"/>
    </source>
</evidence>
<dbReference type="InterPro" id="IPR036893">
    <property type="entry name" value="SBP_sf"/>
</dbReference>
<dbReference type="PROSITE" id="PS51141">
    <property type="entry name" value="ZF_SBP"/>
    <property type="match status" value="1"/>
</dbReference>
<keyword evidence="3" id="KW-0238">DNA-binding</keyword>
<keyword evidence="6" id="KW-0863">Zinc-finger</keyword>
<dbReference type="GO" id="GO:0008270">
    <property type="term" value="F:zinc ion binding"/>
    <property type="evidence" value="ECO:0007669"/>
    <property type="project" value="UniProtKB-KW"/>
</dbReference>
<evidence type="ECO:0000256" key="3">
    <source>
        <dbReference type="ARBA" id="ARBA00023125"/>
    </source>
</evidence>
<evidence type="ECO:0000313" key="8">
    <source>
        <dbReference type="EMBL" id="KAF0934036.1"/>
    </source>
</evidence>
<comment type="caution">
    <text evidence="8">The sequence shown here is derived from an EMBL/GenBank/DDBJ whole genome shotgun (WGS) entry which is preliminary data.</text>
</comment>
<organism evidence="8 9">
    <name type="scientific">Oryza meyeriana var. granulata</name>
    <dbReference type="NCBI Taxonomy" id="110450"/>
    <lineage>
        <taxon>Eukaryota</taxon>
        <taxon>Viridiplantae</taxon>
        <taxon>Streptophyta</taxon>
        <taxon>Embryophyta</taxon>
        <taxon>Tracheophyta</taxon>
        <taxon>Spermatophyta</taxon>
        <taxon>Magnoliopsida</taxon>
        <taxon>Liliopsida</taxon>
        <taxon>Poales</taxon>
        <taxon>Poaceae</taxon>
        <taxon>BOP clade</taxon>
        <taxon>Oryzoideae</taxon>
        <taxon>Oryzeae</taxon>
        <taxon>Oryzinae</taxon>
        <taxon>Oryza</taxon>
        <taxon>Oryza meyeriana</taxon>
    </lineage>
</organism>
<keyword evidence="6" id="KW-0862">Zinc</keyword>
<dbReference type="Proteomes" id="UP000479710">
    <property type="component" value="Unassembled WGS sequence"/>
</dbReference>
<gene>
    <name evidence="8" type="ORF">E2562_022550</name>
</gene>
<keyword evidence="9" id="KW-1185">Reference proteome</keyword>
<dbReference type="SUPFAM" id="SSF103612">
    <property type="entry name" value="SBT domain"/>
    <property type="match status" value="1"/>
</dbReference>
<feature type="non-terminal residue" evidence="8">
    <location>
        <position position="77"/>
    </location>
</feature>
<evidence type="ECO:0000256" key="2">
    <source>
        <dbReference type="ARBA" id="ARBA00023015"/>
    </source>
</evidence>
<name>A0A6G1FAQ1_9ORYZ</name>
<dbReference type="InterPro" id="IPR004333">
    <property type="entry name" value="SBP_dom"/>
</dbReference>
<protein>
    <recommendedName>
        <fullName evidence="7">SBP-type domain-containing protein</fullName>
    </recommendedName>
</protein>
<comment type="subcellular location">
    <subcellularLocation>
        <location evidence="1">Nucleus</location>
    </subcellularLocation>
</comment>
<evidence type="ECO:0000256" key="1">
    <source>
        <dbReference type="ARBA" id="ARBA00004123"/>
    </source>
</evidence>
<dbReference type="GO" id="GO:0005634">
    <property type="term" value="C:nucleus"/>
    <property type="evidence" value="ECO:0007669"/>
    <property type="project" value="UniProtKB-SubCell"/>
</dbReference>
<keyword evidence="4" id="KW-0804">Transcription</keyword>
<dbReference type="EMBL" id="SPHZ02000001">
    <property type="protein sequence ID" value="KAF0934036.1"/>
    <property type="molecule type" value="Genomic_DNA"/>
</dbReference>
<keyword evidence="6" id="KW-0479">Metal-binding</keyword>
<proteinExistence type="predicted"/>
<feature type="domain" description="SBP-type" evidence="7">
    <location>
        <begin position="16"/>
        <end position="77"/>
    </location>
</feature>
<keyword evidence="5" id="KW-0539">Nucleus</keyword>
<evidence type="ECO:0000256" key="4">
    <source>
        <dbReference type="ARBA" id="ARBA00023163"/>
    </source>
</evidence>
<evidence type="ECO:0000259" key="7">
    <source>
        <dbReference type="PROSITE" id="PS51141"/>
    </source>
</evidence>
<reference evidence="8 9" key="1">
    <citation type="submission" date="2019-11" db="EMBL/GenBank/DDBJ databases">
        <title>Whole genome sequence of Oryza granulata.</title>
        <authorList>
            <person name="Li W."/>
        </authorList>
    </citation>
    <scope>NUCLEOTIDE SEQUENCE [LARGE SCALE GENOMIC DNA]</scope>
    <source>
        <strain evidence="9">cv. Menghai</strain>
        <tissue evidence="8">Leaf</tissue>
    </source>
</reference>
<dbReference type="Gene3D" id="4.10.1100.10">
    <property type="entry name" value="Transcription factor, SBP-box domain"/>
    <property type="match status" value="1"/>
</dbReference>
<keyword evidence="2" id="KW-0805">Transcription regulation</keyword>
<evidence type="ECO:0000313" key="9">
    <source>
        <dbReference type="Proteomes" id="UP000479710"/>
    </source>
</evidence>
<dbReference type="AlphaFoldDB" id="A0A6G1FAQ1"/>